<feature type="transmembrane region" description="Helical" evidence="6">
    <location>
        <begin position="333"/>
        <end position="355"/>
    </location>
</feature>
<dbReference type="Proteomes" id="UP000649753">
    <property type="component" value="Unassembled WGS sequence"/>
</dbReference>
<sequence>MAHYRALVHATGPGFLLTSFLARLPAAMAPLGVITLVVAATGSYAVAGAVAAAYGVGAAIGGPVVGSLVDRFGQRSVGLVTAVVDAAALVGVVVMVHSTVAVAVAAAVAGFATPQIGPLVRVRWWVLLGDRGQGRTLGTALSYEGVADELSYMAGPAIVGLITVTGPAGLPLVVAAGLTLLFAIPFALHHTAPPVVRVPFAGPARPRLPLGPLTILVLAMLAVGMVFGATQTGVTAFADESGHPGSAGLIYAVLGVGSALAGLATGWLPARIGPVRRYVCAAAALAVGGCSAMLLSGSLAGLLVAIAVLGVTSAPYLIAVGGLAILAGPRNRAGSVMTLVASGVVAGVAVGAAVAGRLADALGASGAFIVPAAAGLFAVALAAASGRLLQARAHAPSAPVPPSSTRAPLAGTTVG</sequence>
<protein>
    <submittedName>
        <fullName evidence="8">MFS family permease</fullName>
    </submittedName>
</protein>
<comment type="caution">
    <text evidence="8">The sequence shown here is derived from an EMBL/GenBank/DDBJ whole genome shotgun (WGS) entry which is preliminary data.</text>
</comment>
<keyword evidence="2 6" id="KW-0812">Transmembrane</keyword>
<name>A0A927MBH2_9ACTN</name>
<keyword evidence="3 6" id="KW-1133">Transmembrane helix</keyword>
<dbReference type="EMBL" id="JADBEB010000001">
    <property type="protein sequence ID" value="MBE1490647.1"/>
    <property type="molecule type" value="Genomic_DNA"/>
</dbReference>
<feature type="domain" description="Major facilitator superfamily (MFS) profile" evidence="7">
    <location>
        <begin position="212"/>
        <end position="415"/>
    </location>
</feature>
<evidence type="ECO:0000256" key="5">
    <source>
        <dbReference type="SAM" id="MobiDB-lite"/>
    </source>
</evidence>
<dbReference type="AlphaFoldDB" id="A0A927MBH2"/>
<evidence type="ECO:0000256" key="3">
    <source>
        <dbReference type="ARBA" id="ARBA00022989"/>
    </source>
</evidence>
<feature type="transmembrane region" description="Helical" evidence="6">
    <location>
        <begin position="76"/>
        <end position="109"/>
    </location>
</feature>
<gene>
    <name evidence="8" type="ORF">H4W31_006285</name>
</gene>
<feature type="transmembrane region" description="Helical" evidence="6">
    <location>
        <begin position="275"/>
        <end position="296"/>
    </location>
</feature>
<feature type="transmembrane region" description="Helical" evidence="6">
    <location>
        <begin position="302"/>
        <end position="326"/>
    </location>
</feature>
<evidence type="ECO:0000256" key="4">
    <source>
        <dbReference type="ARBA" id="ARBA00023136"/>
    </source>
</evidence>
<dbReference type="PROSITE" id="PS50850">
    <property type="entry name" value="MFS"/>
    <property type="match status" value="1"/>
</dbReference>
<dbReference type="Pfam" id="PF07690">
    <property type="entry name" value="MFS_1"/>
    <property type="match status" value="1"/>
</dbReference>
<evidence type="ECO:0000313" key="9">
    <source>
        <dbReference type="Proteomes" id="UP000649753"/>
    </source>
</evidence>
<dbReference type="GO" id="GO:0022857">
    <property type="term" value="F:transmembrane transporter activity"/>
    <property type="evidence" value="ECO:0007669"/>
    <property type="project" value="InterPro"/>
</dbReference>
<keyword evidence="4 6" id="KW-0472">Membrane</keyword>
<accession>A0A927MBH2</accession>
<feature type="transmembrane region" description="Helical" evidence="6">
    <location>
        <begin position="168"/>
        <end position="188"/>
    </location>
</feature>
<dbReference type="InterPro" id="IPR020846">
    <property type="entry name" value="MFS_dom"/>
</dbReference>
<feature type="compositionally biased region" description="Low complexity" evidence="5">
    <location>
        <begin position="395"/>
        <end position="408"/>
    </location>
</feature>
<feature type="region of interest" description="Disordered" evidence="5">
    <location>
        <begin position="395"/>
        <end position="415"/>
    </location>
</feature>
<proteinExistence type="predicted"/>
<dbReference type="InterPro" id="IPR036259">
    <property type="entry name" value="MFS_trans_sf"/>
</dbReference>
<keyword evidence="9" id="KW-1185">Reference proteome</keyword>
<dbReference type="GO" id="GO:0005886">
    <property type="term" value="C:plasma membrane"/>
    <property type="evidence" value="ECO:0007669"/>
    <property type="project" value="UniProtKB-SubCell"/>
</dbReference>
<evidence type="ECO:0000256" key="6">
    <source>
        <dbReference type="SAM" id="Phobius"/>
    </source>
</evidence>
<dbReference type="PANTHER" id="PTHR23542:SF1">
    <property type="entry name" value="MAJOR FACILITATOR SUPERFAMILY (MFS) PROFILE DOMAIN-CONTAINING PROTEIN"/>
    <property type="match status" value="1"/>
</dbReference>
<feature type="transmembrane region" description="Helical" evidence="6">
    <location>
        <begin position="361"/>
        <end position="384"/>
    </location>
</feature>
<dbReference type="PANTHER" id="PTHR23542">
    <property type="match status" value="1"/>
</dbReference>
<dbReference type="RefSeq" id="WP_192769890.1">
    <property type="nucleotide sequence ID" value="NZ_JADBEB010000001.1"/>
</dbReference>
<dbReference type="Gene3D" id="1.20.1250.20">
    <property type="entry name" value="MFS general substrate transporter like domains"/>
    <property type="match status" value="1"/>
</dbReference>
<feature type="transmembrane region" description="Helical" evidence="6">
    <location>
        <begin position="249"/>
        <end position="268"/>
    </location>
</feature>
<feature type="transmembrane region" description="Helical" evidence="6">
    <location>
        <begin position="49"/>
        <end position="69"/>
    </location>
</feature>
<organism evidence="8 9">
    <name type="scientific">Plantactinospora soyae</name>
    <dbReference type="NCBI Taxonomy" id="1544732"/>
    <lineage>
        <taxon>Bacteria</taxon>
        <taxon>Bacillati</taxon>
        <taxon>Actinomycetota</taxon>
        <taxon>Actinomycetes</taxon>
        <taxon>Micromonosporales</taxon>
        <taxon>Micromonosporaceae</taxon>
        <taxon>Plantactinospora</taxon>
    </lineage>
</organism>
<reference evidence="8" key="1">
    <citation type="submission" date="2020-10" db="EMBL/GenBank/DDBJ databases">
        <title>Sequencing the genomes of 1000 actinobacteria strains.</title>
        <authorList>
            <person name="Klenk H.-P."/>
        </authorList>
    </citation>
    <scope>NUCLEOTIDE SEQUENCE</scope>
    <source>
        <strain evidence="8">DSM 46832</strain>
    </source>
</reference>
<evidence type="ECO:0000256" key="2">
    <source>
        <dbReference type="ARBA" id="ARBA00022692"/>
    </source>
</evidence>
<comment type="subcellular location">
    <subcellularLocation>
        <location evidence="1">Cell membrane</location>
        <topology evidence="1">Multi-pass membrane protein</topology>
    </subcellularLocation>
</comment>
<dbReference type="SUPFAM" id="SSF103473">
    <property type="entry name" value="MFS general substrate transporter"/>
    <property type="match status" value="1"/>
</dbReference>
<evidence type="ECO:0000256" key="1">
    <source>
        <dbReference type="ARBA" id="ARBA00004651"/>
    </source>
</evidence>
<feature type="transmembrane region" description="Helical" evidence="6">
    <location>
        <begin position="208"/>
        <end position="229"/>
    </location>
</feature>
<evidence type="ECO:0000313" key="8">
    <source>
        <dbReference type="EMBL" id="MBE1490647.1"/>
    </source>
</evidence>
<dbReference type="InterPro" id="IPR011701">
    <property type="entry name" value="MFS"/>
</dbReference>
<evidence type="ECO:0000259" key="7">
    <source>
        <dbReference type="PROSITE" id="PS50850"/>
    </source>
</evidence>